<keyword evidence="9" id="KW-0378">Hydrolase</keyword>
<dbReference type="InterPro" id="IPR011013">
    <property type="entry name" value="Gal_mutarotase_sf_dom"/>
</dbReference>
<dbReference type="InterPro" id="IPR005195">
    <property type="entry name" value="Glyco_hydro_65_M"/>
</dbReference>
<protein>
    <submittedName>
        <fullName evidence="9">Glycoside hydrolase family 65 protein</fullName>
    </submittedName>
</protein>
<dbReference type="InterPro" id="IPR017045">
    <property type="entry name" value="Malt_Pase/Glycosyl_Hdrlase"/>
</dbReference>
<evidence type="ECO:0000259" key="7">
    <source>
        <dbReference type="Pfam" id="PF03633"/>
    </source>
</evidence>
<reference evidence="9 10" key="1">
    <citation type="submission" date="2020-02" db="EMBL/GenBank/DDBJ databases">
        <title>Complete Genome Sequence of Lactobacillus sp. NFFJ11 Isolated from animal feed.</title>
        <authorList>
            <person name="Jung J.Y."/>
        </authorList>
    </citation>
    <scope>NUCLEOTIDE SEQUENCE [LARGE SCALE GENOMIC DNA]</scope>
    <source>
        <strain evidence="9 10">NFFJ11</strain>
    </source>
</reference>
<dbReference type="GO" id="GO:0016757">
    <property type="term" value="F:glycosyltransferase activity"/>
    <property type="evidence" value="ECO:0007669"/>
    <property type="project" value="UniProtKB-KW"/>
</dbReference>
<feature type="binding site" evidence="5">
    <location>
        <begin position="552"/>
        <end position="553"/>
    </location>
    <ligand>
        <name>substrate</name>
    </ligand>
</feature>
<feature type="domain" description="Glycoside hydrolase family 65 N-terminal" evidence="8">
    <location>
        <begin position="12"/>
        <end position="222"/>
    </location>
</feature>
<dbReference type="GO" id="GO:0030246">
    <property type="term" value="F:carbohydrate binding"/>
    <property type="evidence" value="ECO:0007669"/>
    <property type="project" value="InterPro"/>
</dbReference>
<feature type="active site" description="Proton donor" evidence="4">
    <location>
        <position position="448"/>
    </location>
</feature>
<dbReference type="Gene3D" id="1.50.10.10">
    <property type="match status" value="1"/>
</dbReference>
<evidence type="ECO:0000256" key="5">
    <source>
        <dbReference type="PIRSR" id="PIRSR036289-51"/>
    </source>
</evidence>
<accession>A0A7L7KXU2</accession>
<dbReference type="Gene3D" id="2.60.420.10">
    <property type="entry name" value="Maltose phosphorylase, domain 3"/>
    <property type="match status" value="1"/>
</dbReference>
<keyword evidence="2" id="KW-0328">Glycosyltransferase</keyword>
<dbReference type="PANTHER" id="PTHR11051:SF8">
    <property type="entry name" value="PROTEIN-GLUCOSYLGALACTOSYLHYDROXYLYSINE GLUCOSIDASE"/>
    <property type="match status" value="1"/>
</dbReference>
<evidence type="ECO:0000313" key="10">
    <source>
        <dbReference type="Proteomes" id="UP000514410"/>
    </source>
</evidence>
<keyword evidence="3" id="KW-0808">Transferase</keyword>
<dbReference type="AlphaFoldDB" id="A0A7L7KXU2"/>
<feature type="domain" description="Glycoside hydrolase family 65 central catalytic" evidence="6">
    <location>
        <begin position="284"/>
        <end position="638"/>
    </location>
</feature>
<dbReference type="RefSeq" id="WP_059073706.1">
    <property type="nucleotide sequence ID" value="NZ_CP049366.1"/>
</dbReference>
<evidence type="ECO:0000256" key="3">
    <source>
        <dbReference type="ARBA" id="ARBA00022679"/>
    </source>
</evidence>
<dbReference type="GO" id="GO:0004553">
    <property type="term" value="F:hydrolase activity, hydrolyzing O-glycosyl compounds"/>
    <property type="evidence" value="ECO:0007669"/>
    <property type="project" value="TreeGrafter"/>
</dbReference>
<dbReference type="Pfam" id="PF03636">
    <property type="entry name" value="Glyco_hydro_65N"/>
    <property type="match status" value="1"/>
</dbReference>
<dbReference type="InterPro" id="IPR037018">
    <property type="entry name" value="GH65_N"/>
</dbReference>
<evidence type="ECO:0000313" key="9">
    <source>
        <dbReference type="EMBL" id="QMT84600.1"/>
    </source>
</evidence>
<proteinExistence type="inferred from homology"/>
<gene>
    <name evidence="9" type="ORF">G6534_08185</name>
</gene>
<name>A0A7L7KXU2_9LACO</name>
<evidence type="ECO:0000256" key="4">
    <source>
        <dbReference type="PIRSR" id="PIRSR036289-50"/>
    </source>
</evidence>
<evidence type="ECO:0000256" key="2">
    <source>
        <dbReference type="ARBA" id="ARBA00022676"/>
    </source>
</evidence>
<dbReference type="Proteomes" id="UP000514410">
    <property type="component" value="Chromosome"/>
</dbReference>
<dbReference type="Pfam" id="PF03632">
    <property type="entry name" value="Glyco_hydro_65m"/>
    <property type="match status" value="1"/>
</dbReference>
<dbReference type="Gene3D" id="2.70.98.40">
    <property type="entry name" value="Glycoside hydrolase, family 65, N-terminal domain"/>
    <property type="match status" value="1"/>
</dbReference>
<dbReference type="SUPFAM" id="SSF74650">
    <property type="entry name" value="Galactose mutarotase-like"/>
    <property type="match status" value="1"/>
</dbReference>
<evidence type="ECO:0000256" key="1">
    <source>
        <dbReference type="ARBA" id="ARBA00006768"/>
    </source>
</evidence>
<dbReference type="InterPro" id="IPR012341">
    <property type="entry name" value="6hp_glycosidase-like_sf"/>
</dbReference>
<dbReference type="InterPro" id="IPR005196">
    <property type="entry name" value="Glyco_hydro_65_N"/>
</dbReference>
<feature type="domain" description="Glycoside hydrolase family 65 C-terminal" evidence="7">
    <location>
        <begin position="649"/>
        <end position="705"/>
    </location>
</feature>
<keyword evidence="10" id="KW-1185">Reference proteome</keyword>
<evidence type="ECO:0000259" key="8">
    <source>
        <dbReference type="Pfam" id="PF03636"/>
    </source>
</evidence>
<dbReference type="PANTHER" id="PTHR11051">
    <property type="entry name" value="GLYCOSYL HYDROLASE-RELATED"/>
    <property type="match status" value="1"/>
</dbReference>
<evidence type="ECO:0000259" key="6">
    <source>
        <dbReference type="Pfam" id="PF03632"/>
    </source>
</evidence>
<dbReference type="SUPFAM" id="SSF48208">
    <property type="entry name" value="Six-hairpin glycosidases"/>
    <property type="match status" value="1"/>
</dbReference>
<dbReference type="InterPro" id="IPR005194">
    <property type="entry name" value="Glyco_hydro_65_C"/>
</dbReference>
<dbReference type="PIRSF" id="PIRSF036289">
    <property type="entry name" value="Glycosyl_hydrolase_malt_phosph"/>
    <property type="match status" value="1"/>
</dbReference>
<dbReference type="KEGG" id="cpab:G6534_08185"/>
<feature type="binding site" evidence="5">
    <location>
        <begin position="317"/>
        <end position="318"/>
    </location>
    <ligand>
        <name>substrate</name>
    </ligand>
</feature>
<sequence length="710" mass="80967">MNGNAKVLSNHELQSQAPSYLETIFSLANGHFGIRGSNPLQESSTGGTVVNGFYEISPIHYGEAAFGYAKNNQTIVNLPDFYALEIFDENEDRFVAKLDEKSLDMQTGMLTSNYILTNSEQQKIKLVVKSVLSQNKDSFVGLQYKIQSLDYQGKLLIKKHLQPVKNATENNDPRKSRVVQTLTYQRETINNSCEILKIATKFSHLHLDLGLCSKISLEQNIVLKESFEFECIGIVGEIDQTLNLDKIPTFQDILADSQDFWDKFWHNSEVIISGNDELNQALHYNIFQLMSSSGRDGKTNIAAKGLSGTGYEGHYFWDTEMYMAPFFDFTNPQIARNLIKYRYSILPESKKRAKTLGVDQGVLFAWRTINGQEASAYYPAGTAQYHIDADVAFGVYRYLSATDDWQFIEDYGLKIVLETARFWRGFGSYTEMNGRKKFCFYDVTGPDEYTAIVDNNYYTNRMAKFNLNFAVKLIEKFPQKAQSLGVTSKEINDLKQTAQAIYLPYDKKLGINQQDDSSFKKPVWPFEKTPKENYPLLLHYHPLTIYRYQVNKQADTILADFLFNDISQAQLKREYDYYEKITTHDSSLSRSIFSAMAARIGLKQKAYDYFIDTVRTDLTDLQGNSADGLHVANLGGSWLTVVFGFCGVEVKNGTLFLHNNLPKAWNKLSIRLKFKGRLLKMTYSPDKIEVDLLDGQPIKLFIDGTSQMIV</sequence>
<dbReference type="InterPro" id="IPR008928">
    <property type="entry name" value="6-hairpin_glycosidase_sf"/>
</dbReference>
<dbReference type="GO" id="GO:0005975">
    <property type="term" value="P:carbohydrate metabolic process"/>
    <property type="evidence" value="ECO:0007669"/>
    <property type="project" value="InterPro"/>
</dbReference>
<comment type="similarity">
    <text evidence="1">Belongs to the glycosyl hydrolase 65 family.</text>
</comment>
<dbReference type="Pfam" id="PF03633">
    <property type="entry name" value="Glyco_hydro_65C"/>
    <property type="match status" value="1"/>
</dbReference>
<organism evidence="9 10">
    <name type="scientific">Companilactobacillus pabuli</name>
    <dbReference type="NCBI Taxonomy" id="2714036"/>
    <lineage>
        <taxon>Bacteria</taxon>
        <taxon>Bacillati</taxon>
        <taxon>Bacillota</taxon>
        <taxon>Bacilli</taxon>
        <taxon>Lactobacillales</taxon>
        <taxon>Lactobacillaceae</taxon>
        <taxon>Companilactobacillus</taxon>
    </lineage>
</organism>
<dbReference type="EMBL" id="CP049366">
    <property type="protein sequence ID" value="QMT84600.1"/>
    <property type="molecule type" value="Genomic_DNA"/>
</dbReference>